<evidence type="ECO:0000256" key="3">
    <source>
        <dbReference type="ARBA" id="ARBA00022902"/>
    </source>
</evidence>
<dbReference type="Gene3D" id="4.10.280.10">
    <property type="entry name" value="Helix-loop-helix DNA-binding domain"/>
    <property type="match status" value="1"/>
</dbReference>
<evidence type="ECO:0000256" key="7">
    <source>
        <dbReference type="ARBA" id="ARBA00023242"/>
    </source>
</evidence>
<dbReference type="InterPro" id="IPR022575">
    <property type="entry name" value="NeuroD_DUF"/>
</dbReference>
<evidence type="ECO:0000256" key="6">
    <source>
        <dbReference type="ARBA" id="ARBA00023163"/>
    </source>
</evidence>
<keyword evidence="4" id="KW-0805">Transcription regulation</keyword>
<keyword evidence="2" id="KW-0221">Differentiation</keyword>
<keyword evidence="7" id="KW-0539">Nucleus</keyword>
<evidence type="ECO:0000256" key="2">
    <source>
        <dbReference type="ARBA" id="ARBA00022782"/>
    </source>
</evidence>
<protein>
    <recommendedName>
        <fullName evidence="8">BHLH domain-containing protein</fullName>
    </recommendedName>
</protein>
<dbReference type="GO" id="GO:0046983">
    <property type="term" value="F:protein dimerization activity"/>
    <property type="evidence" value="ECO:0007669"/>
    <property type="project" value="InterPro"/>
</dbReference>
<organism evidence="9 10">
    <name type="scientific">Cylicocyclus nassatus</name>
    <name type="common">Nematode worm</name>
    <dbReference type="NCBI Taxonomy" id="53992"/>
    <lineage>
        <taxon>Eukaryota</taxon>
        <taxon>Metazoa</taxon>
        <taxon>Ecdysozoa</taxon>
        <taxon>Nematoda</taxon>
        <taxon>Chromadorea</taxon>
        <taxon>Rhabditida</taxon>
        <taxon>Rhabditina</taxon>
        <taxon>Rhabditomorpha</taxon>
        <taxon>Strongyloidea</taxon>
        <taxon>Strongylidae</taxon>
        <taxon>Cylicocyclus</taxon>
    </lineage>
</organism>
<keyword evidence="5" id="KW-0238">DNA-binding</keyword>
<feature type="domain" description="BHLH" evidence="8">
    <location>
        <begin position="12"/>
        <end position="64"/>
    </location>
</feature>
<dbReference type="PANTHER" id="PTHR19290:SF134">
    <property type="entry name" value="NEUROGENIC DIFFERENTIATION FACTOR 1"/>
    <property type="match status" value="1"/>
</dbReference>
<reference evidence="9" key="1">
    <citation type="submission" date="2023-07" db="EMBL/GenBank/DDBJ databases">
        <authorList>
            <consortium name="CYATHOMIX"/>
        </authorList>
    </citation>
    <scope>NUCLEOTIDE SEQUENCE</scope>
    <source>
        <strain evidence="9">N/A</strain>
    </source>
</reference>
<dbReference type="GO" id="GO:0000981">
    <property type="term" value="F:DNA-binding transcription factor activity, RNA polymerase II-specific"/>
    <property type="evidence" value="ECO:0007669"/>
    <property type="project" value="TreeGrafter"/>
</dbReference>
<dbReference type="InterPro" id="IPR036638">
    <property type="entry name" value="HLH_DNA-bd_sf"/>
</dbReference>
<dbReference type="GO" id="GO:0070888">
    <property type="term" value="F:E-box binding"/>
    <property type="evidence" value="ECO:0007669"/>
    <property type="project" value="TreeGrafter"/>
</dbReference>
<dbReference type="AlphaFoldDB" id="A0AA36M6X6"/>
<keyword evidence="10" id="KW-1185">Reference proteome</keyword>
<dbReference type="Pfam" id="PF12533">
    <property type="entry name" value="Neuro_bHLH"/>
    <property type="match status" value="1"/>
</dbReference>
<dbReference type="SMART" id="SM00353">
    <property type="entry name" value="HLH"/>
    <property type="match status" value="1"/>
</dbReference>
<dbReference type="SUPFAM" id="SSF47459">
    <property type="entry name" value="HLH, helix-loop-helix DNA-binding domain"/>
    <property type="match status" value="1"/>
</dbReference>
<evidence type="ECO:0000313" key="10">
    <source>
        <dbReference type="Proteomes" id="UP001176961"/>
    </source>
</evidence>
<sequence>MVAADENLKKKHRRMKANCRERQRMHGLNDALDILRQYVPITTQHQKLSKIETLRLARNYIYALKRMLHTGHQPTPLEYAHQLSVGLSQTTTNMLATLLQVHPRLLSNPSTPTPCAVQEPFQPSPSIAPQLTPPYPVQMNYMHEHHAMYQY</sequence>
<keyword evidence="3" id="KW-0524">Neurogenesis</keyword>
<name>A0AA36M6X6_CYLNA</name>
<dbReference type="GO" id="GO:0045944">
    <property type="term" value="P:positive regulation of transcription by RNA polymerase II"/>
    <property type="evidence" value="ECO:0007669"/>
    <property type="project" value="TreeGrafter"/>
</dbReference>
<proteinExistence type="predicted"/>
<keyword evidence="1" id="KW-0217">Developmental protein</keyword>
<evidence type="ECO:0000256" key="1">
    <source>
        <dbReference type="ARBA" id="ARBA00022473"/>
    </source>
</evidence>
<evidence type="ECO:0000256" key="5">
    <source>
        <dbReference type="ARBA" id="ARBA00023125"/>
    </source>
</evidence>
<gene>
    <name evidence="9" type="ORF">CYNAS_LOCUS12424</name>
</gene>
<dbReference type="PANTHER" id="PTHR19290">
    <property type="entry name" value="BASIC HELIX-LOOP-HELIX PROTEIN NEUROGENIN-RELATED"/>
    <property type="match status" value="1"/>
</dbReference>
<dbReference type="Proteomes" id="UP001176961">
    <property type="component" value="Unassembled WGS sequence"/>
</dbReference>
<dbReference type="GO" id="GO:0007423">
    <property type="term" value="P:sensory organ development"/>
    <property type="evidence" value="ECO:0007669"/>
    <property type="project" value="TreeGrafter"/>
</dbReference>
<evidence type="ECO:0000313" key="9">
    <source>
        <dbReference type="EMBL" id="CAJ0600441.1"/>
    </source>
</evidence>
<accession>A0AA36M6X6</accession>
<dbReference type="EMBL" id="CATQJL010000223">
    <property type="protein sequence ID" value="CAJ0600441.1"/>
    <property type="molecule type" value="Genomic_DNA"/>
</dbReference>
<dbReference type="InterPro" id="IPR011598">
    <property type="entry name" value="bHLH_dom"/>
</dbReference>
<keyword evidence="6" id="KW-0804">Transcription</keyword>
<dbReference type="CDD" id="cd11427">
    <property type="entry name" value="bHLH_TS_NeuroD"/>
    <property type="match status" value="1"/>
</dbReference>
<evidence type="ECO:0000256" key="4">
    <source>
        <dbReference type="ARBA" id="ARBA00023015"/>
    </source>
</evidence>
<dbReference type="Pfam" id="PF00010">
    <property type="entry name" value="HLH"/>
    <property type="match status" value="1"/>
</dbReference>
<comment type="caution">
    <text evidence="9">The sequence shown here is derived from an EMBL/GenBank/DDBJ whole genome shotgun (WGS) entry which is preliminary data.</text>
</comment>
<dbReference type="PROSITE" id="PS50888">
    <property type="entry name" value="BHLH"/>
    <property type="match status" value="1"/>
</dbReference>
<dbReference type="GO" id="GO:0005634">
    <property type="term" value="C:nucleus"/>
    <property type="evidence" value="ECO:0007669"/>
    <property type="project" value="TreeGrafter"/>
</dbReference>
<evidence type="ECO:0000259" key="8">
    <source>
        <dbReference type="PROSITE" id="PS50888"/>
    </source>
</evidence>
<dbReference type="GO" id="GO:0061564">
    <property type="term" value="P:axon development"/>
    <property type="evidence" value="ECO:0007669"/>
    <property type="project" value="TreeGrafter"/>
</dbReference>
<dbReference type="InterPro" id="IPR050359">
    <property type="entry name" value="bHLH_transcription_factors"/>
</dbReference>